<dbReference type="EMBL" id="BBMS01000017">
    <property type="protein sequence ID" value="GAL26283.1"/>
    <property type="molecule type" value="Genomic_DNA"/>
</dbReference>
<feature type="signal peptide" evidence="1">
    <location>
        <begin position="1"/>
        <end position="22"/>
    </location>
</feature>
<evidence type="ECO:0000313" key="2">
    <source>
        <dbReference type="EMBL" id="GAL26283.1"/>
    </source>
</evidence>
<reference evidence="3" key="1">
    <citation type="submission" date="2014-09" db="EMBL/GenBank/DDBJ databases">
        <title>Vibrio variabilis JCM 19239. (C206) whole genome shotgun sequence.</title>
        <authorList>
            <person name="Sawabe T."/>
            <person name="Meirelles P."/>
            <person name="Nakanishi M."/>
            <person name="Sayaka M."/>
            <person name="Hattori M."/>
            <person name="Ohkuma M."/>
        </authorList>
    </citation>
    <scope>NUCLEOTIDE SEQUENCE [LARGE SCALE GENOMIC DNA]</scope>
    <source>
        <strain evidence="3">JCM 19239</strain>
    </source>
</reference>
<reference evidence="3" key="2">
    <citation type="submission" date="2014-09" db="EMBL/GenBank/DDBJ databases">
        <authorList>
            <consortium name="NBRP consortium"/>
            <person name="Sawabe T."/>
            <person name="Meirelles P."/>
            <person name="Nakanishi M."/>
            <person name="Sayaka M."/>
            <person name="Hattori M."/>
            <person name="Ohkuma M."/>
        </authorList>
    </citation>
    <scope>NUCLEOTIDE SEQUENCE [LARGE SCALE GENOMIC DNA]</scope>
    <source>
        <strain evidence="3">JCM 19239</strain>
    </source>
</reference>
<organism evidence="2 3">
    <name type="scientific">Vibrio variabilis</name>
    <dbReference type="NCBI Taxonomy" id="990271"/>
    <lineage>
        <taxon>Bacteria</taxon>
        <taxon>Pseudomonadati</taxon>
        <taxon>Pseudomonadota</taxon>
        <taxon>Gammaproteobacteria</taxon>
        <taxon>Vibrionales</taxon>
        <taxon>Vibrionaceae</taxon>
        <taxon>Vibrio</taxon>
    </lineage>
</organism>
<accession>A0ABQ0JBY3</accession>
<comment type="caution">
    <text evidence="2">The sequence shown here is derived from an EMBL/GenBank/DDBJ whole genome shotgun (WGS) entry which is preliminary data.</text>
</comment>
<protein>
    <submittedName>
        <fullName evidence="2">Uncharacterized protein</fullName>
    </submittedName>
</protein>
<evidence type="ECO:0000256" key="1">
    <source>
        <dbReference type="SAM" id="SignalP"/>
    </source>
</evidence>
<feature type="chain" id="PRO_5047163039" evidence="1">
    <location>
        <begin position="23"/>
        <end position="56"/>
    </location>
</feature>
<sequence length="56" mass="6155">MKAVSTKIAATALTVFSTSVWAVDVPSIFYSNAPDWLENQIVIGELKQDETLVEAR</sequence>
<keyword evidence="3" id="KW-1185">Reference proteome</keyword>
<dbReference type="Proteomes" id="UP000029223">
    <property type="component" value="Unassembled WGS sequence"/>
</dbReference>
<keyword evidence="1" id="KW-0732">Signal</keyword>
<name>A0ABQ0JBY3_9VIBR</name>
<gene>
    <name evidence="2" type="ORF">JCM19239_3616</name>
</gene>
<evidence type="ECO:0000313" key="3">
    <source>
        <dbReference type="Proteomes" id="UP000029223"/>
    </source>
</evidence>
<proteinExistence type="predicted"/>